<dbReference type="InterPro" id="IPR000843">
    <property type="entry name" value="HTH_LacI"/>
</dbReference>
<evidence type="ECO:0000256" key="2">
    <source>
        <dbReference type="ARBA" id="ARBA00023125"/>
    </source>
</evidence>
<dbReference type="RefSeq" id="WP_178943384.1">
    <property type="nucleotide sequence ID" value="NZ_JAIWJG010000003.1"/>
</dbReference>
<keyword evidence="6" id="KW-1185">Reference proteome</keyword>
<dbReference type="Pfam" id="PF00356">
    <property type="entry name" value="LacI"/>
    <property type="match status" value="1"/>
</dbReference>
<dbReference type="InterPro" id="IPR028082">
    <property type="entry name" value="Peripla_BP_I"/>
</dbReference>
<gene>
    <name evidence="5" type="ORF">NNA32_07260</name>
</gene>
<dbReference type="PANTHER" id="PTHR30146">
    <property type="entry name" value="LACI-RELATED TRANSCRIPTIONAL REPRESSOR"/>
    <property type="match status" value="1"/>
</dbReference>
<evidence type="ECO:0000256" key="3">
    <source>
        <dbReference type="ARBA" id="ARBA00023163"/>
    </source>
</evidence>
<evidence type="ECO:0000313" key="5">
    <source>
        <dbReference type="EMBL" id="MDF9914046.1"/>
    </source>
</evidence>
<accession>A0ABT6DAH3</accession>
<proteinExistence type="predicted"/>
<feature type="domain" description="HTH lacI-type" evidence="4">
    <location>
        <begin position="7"/>
        <end position="61"/>
    </location>
</feature>
<evidence type="ECO:0000259" key="4">
    <source>
        <dbReference type="PROSITE" id="PS50932"/>
    </source>
</evidence>
<dbReference type="Gene3D" id="3.40.50.2300">
    <property type="match status" value="2"/>
</dbReference>
<dbReference type="SUPFAM" id="SSF53822">
    <property type="entry name" value="Periplasmic binding protein-like I"/>
    <property type="match status" value="1"/>
</dbReference>
<dbReference type="EMBL" id="JANDJP010000008">
    <property type="protein sequence ID" value="MDF9914046.1"/>
    <property type="molecule type" value="Genomic_DNA"/>
</dbReference>
<protein>
    <submittedName>
        <fullName evidence="5">LacI family transcriptional regulator</fullName>
    </submittedName>
</protein>
<dbReference type="SUPFAM" id="SSF47413">
    <property type="entry name" value="lambda repressor-like DNA-binding domains"/>
    <property type="match status" value="1"/>
</dbReference>
<dbReference type="InterPro" id="IPR010982">
    <property type="entry name" value="Lambda_DNA-bd_dom_sf"/>
</dbReference>
<comment type="caution">
    <text evidence="5">The sequence shown here is derived from an EMBL/GenBank/DDBJ whole genome shotgun (WGS) entry which is preliminary data.</text>
</comment>
<organism evidence="5 6">
    <name type="scientific">Furfurilactobacillus milii</name>
    <dbReference type="NCBI Taxonomy" id="2888272"/>
    <lineage>
        <taxon>Bacteria</taxon>
        <taxon>Bacillati</taxon>
        <taxon>Bacillota</taxon>
        <taxon>Bacilli</taxon>
        <taxon>Lactobacillales</taxon>
        <taxon>Lactobacillaceae</taxon>
        <taxon>Furfurilactobacillus</taxon>
    </lineage>
</organism>
<dbReference type="SMART" id="SM00354">
    <property type="entry name" value="HTH_LACI"/>
    <property type="match status" value="1"/>
</dbReference>
<name>A0ABT6DAH3_9LACO</name>
<dbReference type="PROSITE" id="PS50932">
    <property type="entry name" value="HTH_LACI_2"/>
    <property type="match status" value="1"/>
</dbReference>
<keyword evidence="1" id="KW-0805">Transcription regulation</keyword>
<evidence type="ECO:0000313" key="6">
    <source>
        <dbReference type="Proteomes" id="UP001152867"/>
    </source>
</evidence>
<keyword evidence="3" id="KW-0804">Transcription</keyword>
<dbReference type="Pfam" id="PF00532">
    <property type="entry name" value="Peripla_BP_1"/>
    <property type="match status" value="1"/>
</dbReference>
<sequence length="332" mass="36561">MSEDNRITIKDIAKETGLSIATVSRILSGKGQHNGDTVKRVLNVAEQLGYVKNTAAVDLVKRQSHVIAVIVSNTKSNFSSSIITAIENQAAANDLDVFILYADNNDSSSQSRAIRTVIERAVKGIILVSLELNEHVKSILADTTIPSIFLSTAVKDQSFPYVTSDNYQMGYKATEFLIKKGHRSIGLIGIPQHGSISDRIRGYEQCLHDYQIPFNDKHIQIGDCLYEDGSNALTKFENKLPITAAICASDVVAIGMMNSVKDAGYKVPDDLSLISFDGTELVDYVRPAITSVTQSFYNMGIEGVNYLLNDATIKMKYLPFKIIERQSTQKLI</sequence>
<dbReference type="Gene3D" id="1.10.260.40">
    <property type="entry name" value="lambda repressor-like DNA-binding domains"/>
    <property type="match status" value="1"/>
</dbReference>
<reference evidence="5" key="1">
    <citation type="submission" date="2022-06" db="EMBL/GenBank/DDBJ databases">
        <title>Antifungal cultures and metabolites of lactic acid bacteria for use in dairy fermentations.</title>
        <authorList>
            <person name="Zhao Z."/>
            <person name="Gaenzle M."/>
        </authorList>
    </citation>
    <scope>NUCLEOTIDE SEQUENCE</scope>
    <source>
        <strain evidence="5">FUA3126</strain>
    </source>
</reference>
<evidence type="ECO:0000256" key="1">
    <source>
        <dbReference type="ARBA" id="ARBA00023015"/>
    </source>
</evidence>
<dbReference type="PANTHER" id="PTHR30146:SF109">
    <property type="entry name" value="HTH-TYPE TRANSCRIPTIONAL REGULATOR GALS"/>
    <property type="match status" value="1"/>
</dbReference>
<dbReference type="Proteomes" id="UP001152867">
    <property type="component" value="Unassembled WGS sequence"/>
</dbReference>
<dbReference type="InterPro" id="IPR001761">
    <property type="entry name" value="Peripla_BP/Lac1_sug-bd_dom"/>
</dbReference>
<keyword evidence="2" id="KW-0238">DNA-binding</keyword>
<dbReference type="CDD" id="cd01392">
    <property type="entry name" value="HTH_LacI"/>
    <property type="match status" value="1"/>
</dbReference>